<feature type="compositionally biased region" description="Low complexity" evidence="1">
    <location>
        <begin position="247"/>
        <end position="265"/>
    </location>
</feature>
<feature type="compositionally biased region" description="Basic residues" evidence="1">
    <location>
        <begin position="288"/>
        <end position="298"/>
    </location>
</feature>
<accession>A0A165D280</accession>
<evidence type="ECO:0000313" key="3">
    <source>
        <dbReference type="EMBL" id="KZT51912.1"/>
    </source>
</evidence>
<feature type="compositionally biased region" description="Pro residues" evidence="1">
    <location>
        <begin position="301"/>
        <end position="320"/>
    </location>
</feature>
<sequence>MVAFALVYGVLQILISRNTVAWPTPEEVCAPFSPPAPAAKVRLRGEQQLTTPVPYVASAAHPSVHRPRAAEEPRRRPPHGRSERGAHGAAVPARTARRGRLPPPLARPPPHPRPLLRLLAAPRATLPRPATQAPPRLYGPRRPLGIHKRILHRLHLPGRARAPAPSREQTAALWPARQERVLQAPGVAGARIAVPGPRERASEAGRVRGYERGVCAPDWPGRGRGAGAGGDGHGHGREERDVGCRGAGRARLARGGLRGAEAAGEGARGRGRRYVPLLPTAPDYANPSHHHHSRRARRAQAPPPRPARPAPLLPSAPAAPRPLRRRIPPQIRLLPPRPARPRQRHLGAPEARAADRGRAEGRAGDGRGGQARWGRRTVGEGRAGCWPGCPRARRRRRHLTPPGAGSVDHRLCADAFLTTALDDADVHGR</sequence>
<feature type="compositionally biased region" description="Gly residues" evidence="1">
    <location>
        <begin position="222"/>
        <end position="231"/>
    </location>
</feature>
<protein>
    <submittedName>
        <fullName evidence="3">Uncharacterized protein</fullName>
    </submittedName>
</protein>
<dbReference type="AlphaFoldDB" id="A0A165D280"/>
<feature type="compositionally biased region" description="Basic and acidic residues" evidence="1">
    <location>
        <begin position="232"/>
        <end position="243"/>
    </location>
</feature>
<feature type="region of interest" description="Disordered" evidence="1">
    <location>
        <begin position="221"/>
        <end position="376"/>
    </location>
</feature>
<feature type="chain" id="PRO_5007856345" evidence="2">
    <location>
        <begin position="22"/>
        <end position="429"/>
    </location>
</feature>
<dbReference type="Proteomes" id="UP000076842">
    <property type="component" value="Unassembled WGS sequence"/>
</dbReference>
<name>A0A165D280_9BASI</name>
<keyword evidence="2" id="KW-0732">Signal</keyword>
<feature type="compositionally biased region" description="Pro residues" evidence="1">
    <location>
        <begin position="101"/>
        <end position="113"/>
    </location>
</feature>
<keyword evidence="4" id="KW-1185">Reference proteome</keyword>
<feature type="compositionally biased region" description="Basic and acidic residues" evidence="1">
    <location>
        <begin position="68"/>
        <end position="86"/>
    </location>
</feature>
<dbReference type="InParanoid" id="A0A165D280"/>
<feature type="compositionally biased region" description="Low complexity" evidence="1">
    <location>
        <begin position="115"/>
        <end position="142"/>
    </location>
</feature>
<proteinExistence type="predicted"/>
<organism evidence="3 4">
    <name type="scientific">Calocera cornea HHB12733</name>
    <dbReference type="NCBI Taxonomy" id="1353952"/>
    <lineage>
        <taxon>Eukaryota</taxon>
        <taxon>Fungi</taxon>
        <taxon>Dikarya</taxon>
        <taxon>Basidiomycota</taxon>
        <taxon>Agaricomycotina</taxon>
        <taxon>Dacrymycetes</taxon>
        <taxon>Dacrymycetales</taxon>
        <taxon>Dacrymycetaceae</taxon>
        <taxon>Calocera</taxon>
    </lineage>
</organism>
<evidence type="ECO:0000313" key="4">
    <source>
        <dbReference type="Proteomes" id="UP000076842"/>
    </source>
</evidence>
<feature type="signal peptide" evidence="2">
    <location>
        <begin position="1"/>
        <end position="21"/>
    </location>
</feature>
<dbReference type="EMBL" id="KV424085">
    <property type="protein sequence ID" value="KZT51912.1"/>
    <property type="molecule type" value="Genomic_DNA"/>
</dbReference>
<evidence type="ECO:0000256" key="2">
    <source>
        <dbReference type="SAM" id="SignalP"/>
    </source>
</evidence>
<gene>
    <name evidence="3" type="ORF">CALCODRAFT_110412</name>
</gene>
<feature type="region of interest" description="Disordered" evidence="1">
    <location>
        <begin position="56"/>
        <end position="142"/>
    </location>
</feature>
<feature type="compositionally biased region" description="Basic and acidic residues" evidence="1">
    <location>
        <begin position="352"/>
        <end position="365"/>
    </location>
</feature>
<evidence type="ECO:0000256" key="1">
    <source>
        <dbReference type="SAM" id="MobiDB-lite"/>
    </source>
</evidence>
<reference evidence="3 4" key="1">
    <citation type="journal article" date="2016" name="Mol. Biol. Evol.">
        <title>Comparative Genomics of Early-Diverging Mushroom-Forming Fungi Provides Insights into the Origins of Lignocellulose Decay Capabilities.</title>
        <authorList>
            <person name="Nagy L.G."/>
            <person name="Riley R."/>
            <person name="Tritt A."/>
            <person name="Adam C."/>
            <person name="Daum C."/>
            <person name="Floudas D."/>
            <person name="Sun H."/>
            <person name="Yadav J.S."/>
            <person name="Pangilinan J."/>
            <person name="Larsson K.H."/>
            <person name="Matsuura K."/>
            <person name="Barry K."/>
            <person name="Labutti K."/>
            <person name="Kuo R."/>
            <person name="Ohm R.A."/>
            <person name="Bhattacharya S.S."/>
            <person name="Shirouzu T."/>
            <person name="Yoshinaga Y."/>
            <person name="Martin F.M."/>
            <person name="Grigoriev I.V."/>
            <person name="Hibbett D.S."/>
        </authorList>
    </citation>
    <scope>NUCLEOTIDE SEQUENCE [LARGE SCALE GENOMIC DNA]</scope>
    <source>
        <strain evidence="3 4">HHB12733</strain>
    </source>
</reference>